<accession>A0A8S9YZV6</accession>
<sequence length="72" mass="8720">MSRISVSSCGMFIRFFIWRAPPKRKPPNLTRAELLMRMQVYQKKLEVLELKKIYWTNKLQRLSSQCETNPFR</sequence>
<keyword evidence="2" id="KW-1185">Reference proteome</keyword>
<dbReference type="AlphaFoldDB" id="A0A8S9YZV6"/>
<dbReference type="EMBL" id="JTDE01002493">
    <property type="protein sequence ID" value="KAF7257288.1"/>
    <property type="molecule type" value="Genomic_DNA"/>
</dbReference>
<evidence type="ECO:0000313" key="2">
    <source>
        <dbReference type="Proteomes" id="UP000822476"/>
    </source>
</evidence>
<proteinExistence type="predicted"/>
<gene>
    <name evidence="1" type="ORF">EG68_04944</name>
</gene>
<comment type="caution">
    <text evidence="1">The sequence shown here is derived from an EMBL/GenBank/DDBJ whole genome shotgun (WGS) entry which is preliminary data.</text>
</comment>
<reference evidence="1" key="1">
    <citation type="submission" date="2019-07" db="EMBL/GenBank/DDBJ databases">
        <title>Annotation for the trematode Paragonimus miyazaki's.</title>
        <authorList>
            <person name="Choi Y.-J."/>
        </authorList>
    </citation>
    <scope>NUCLEOTIDE SEQUENCE</scope>
    <source>
        <strain evidence="1">Japan</strain>
    </source>
</reference>
<protein>
    <submittedName>
        <fullName evidence="1">Uncharacterized protein</fullName>
    </submittedName>
</protein>
<name>A0A8S9YZV6_9TREM</name>
<organism evidence="1 2">
    <name type="scientific">Paragonimus skrjabini miyazakii</name>
    <dbReference type="NCBI Taxonomy" id="59628"/>
    <lineage>
        <taxon>Eukaryota</taxon>
        <taxon>Metazoa</taxon>
        <taxon>Spiralia</taxon>
        <taxon>Lophotrochozoa</taxon>
        <taxon>Platyhelminthes</taxon>
        <taxon>Trematoda</taxon>
        <taxon>Digenea</taxon>
        <taxon>Plagiorchiida</taxon>
        <taxon>Troglotremata</taxon>
        <taxon>Troglotrematidae</taxon>
        <taxon>Paragonimus</taxon>
    </lineage>
</organism>
<evidence type="ECO:0000313" key="1">
    <source>
        <dbReference type="EMBL" id="KAF7257288.1"/>
    </source>
</evidence>
<dbReference type="Proteomes" id="UP000822476">
    <property type="component" value="Unassembled WGS sequence"/>
</dbReference>